<dbReference type="OrthoDB" id="9810250at2"/>
<dbReference type="GO" id="GO:0003677">
    <property type="term" value="F:DNA binding"/>
    <property type="evidence" value="ECO:0007669"/>
    <property type="project" value="UniProtKB-UniRule"/>
</dbReference>
<dbReference type="SUPFAM" id="SSF46689">
    <property type="entry name" value="Homeodomain-like"/>
    <property type="match status" value="1"/>
</dbReference>
<dbReference type="RefSeq" id="WP_119549277.1">
    <property type="nucleotide sequence ID" value="NZ_QXIR01000041.1"/>
</dbReference>
<comment type="caution">
    <text evidence="5">The sequence shown here is derived from an EMBL/GenBank/DDBJ whole genome shotgun (WGS) entry which is preliminary data.</text>
</comment>
<dbReference type="Pfam" id="PF00440">
    <property type="entry name" value="TetR_N"/>
    <property type="match status" value="1"/>
</dbReference>
<evidence type="ECO:0000313" key="6">
    <source>
        <dbReference type="Proteomes" id="UP000265801"/>
    </source>
</evidence>
<dbReference type="PANTHER" id="PTHR43479">
    <property type="entry name" value="ACREF/ENVCD OPERON REPRESSOR-RELATED"/>
    <property type="match status" value="1"/>
</dbReference>
<dbReference type="PANTHER" id="PTHR43479:SF7">
    <property type="entry name" value="TETR-FAMILY TRANSCRIPTIONAL REGULATOR"/>
    <property type="match status" value="1"/>
</dbReference>
<dbReference type="Gene3D" id="1.10.357.10">
    <property type="entry name" value="Tetracycline Repressor, domain 2"/>
    <property type="match status" value="1"/>
</dbReference>
<dbReference type="Pfam" id="PF14278">
    <property type="entry name" value="TetR_C_8"/>
    <property type="match status" value="1"/>
</dbReference>
<dbReference type="InterPro" id="IPR050624">
    <property type="entry name" value="HTH-type_Tx_Regulator"/>
</dbReference>
<gene>
    <name evidence="5" type="ORF">D3H55_21040</name>
</gene>
<keyword evidence="6" id="KW-1185">Reference proteome</keyword>
<dbReference type="InterPro" id="IPR009057">
    <property type="entry name" value="Homeodomain-like_sf"/>
</dbReference>
<dbReference type="InterPro" id="IPR001647">
    <property type="entry name" value="HTH_TetR"/>
</dbReference>
<protein>
    <submittedName>
        <fullName evidence="5">TetR/AcrR family transcriptional regulator</fullName>
    </submittedName>
</protein>
<dbReference type="InterPro" id="IPR039532">
    <property type="entry name" value="TetR_C_Firmicutes"/>
</dbReference>
<name>A0A3A1QNQ1_9BACI</name>
<keyword evidence="1" id="KW-0678">Repressor</keyword>
<evidence type="ECO:0000256" key="1">
    <source>
        <dbReference type="ARBA" id="ARBA00022491"/>
    </source>
</evidence>
<dbReference type="AlphaFoldDB" id="A0A3A1QNQ1"/>
<keyword evidence="2 3" id="KW-0238">DNA-binding</keyword>
<evidence type="ECO:0000256" key="2">
    <source>
        <dbReference type="ARBA" id="ARBA00023125"/>
    </source>
</evidence>
<sequence>MSINNDYIDRRVVKSKRAMKDALISLMETKDFKTISVSDIVRSADLNRGTFYKHYQYKEDILKEIIEEITEDLFESYRTPYKGKNILELNELTSSAIKIFDHVSKYATFYTLIFQTETLSDFQHKFCAIIKDLAINDLHDQISNPKINRELQASYQAYAIFGLINEWINGGFKYSPTFMAEQLLEIVKNDRSVVIKGSEDSSS</sequence>
<feature type="DNA-binding region" description="H-T-H motif" evidence="3">
    <location>
        <begin position="36"/>
        <end position="55"/>
    </location>
</feature>
<dbReference type="PROSITE" id="PS50977">
    <property type="entry name" value="HTH_TETR_2"/>
    <property type="match status" value="1"/>
</dbReference>
<evidence type="ECO:0000259" key="4">
    <source>
        <dbReference type="PROSITE" id="PS50977"/>
    </source>
</evidence>
<accession>A0A3A1QNQ1</accession>
<dbReference type="EMBL" id="QXIR01000041">
    <property type="protein sequence ID" value="RIW28663.1"/>
    <property type="molecule type" value="Genomic_DNA"/>
</dbReference>
<feature type="domain" description="HTH tetR-type" evidence="4">
    <location>
        <begin position="13"/>
        <end position="73"/>
    </location>
</feature>
<proteinExistence type="predicted"/>
<organism evidence="5 6">
    <name type="scientific">Bacillus salacetis</name>
    <dbReference type="NCBI Taxonomy" id="2315464"/>
    <lineage>
        <taxon>Bacteria</taxon>
        <taxon>Bacillati</taxon>
        <taxon>Bacillota</taxon>
        <taxon>Bacilli</taxon>
        <taxon>Bacillales</taxon>
        <taxon>Bacillaceae</taxon>
        <taxon>Bacillus</taxon>
    </lineage>
</organism>
<evidence type="ECO:0000256" key="3">
    <source>
        <dbReference type="PROSITE-ProRule" id="PRU00335"/>
    </source>
</evidence>
<reference evidence="5 6" key="1">
    <citation type="submission" date="2018-09" db="EMBL/GenBank/DDBJ databases">
        <title>Bacillus saliacetes sp. nov., isolated from Thai shrimp paste (Ka-pi).</title>
        <authorList>
            <person name="Daroonpunt R."/>
            <person name="Tanasupawat S."/>
            <person name="Yiamsombut S."/>
        </authorList>
    </citation>
    <scope>NUCLEOTIDE SEQUENCE [LARGE SCALE GENOMIC DNA]</scope>
    <source>
        <strain evidence="5 6">SKP7-4</strain>
    </source>
</reference>
<dbReference type="Proteomes" id="UP000265801">
    <property type="component" value="Unassembled WGS sequence"/>
</dbReference>
<evidence type="ECO:0000313" key="5">
    <source>
        <dbReference type="EMBL" id="RIW28663.1"/>
    </source>
</evidence>